<reference evidence="1 2" key="1">
    <citation type="journal article" date="2022" name="Genome Biol. Evol.">
        <title>The Spruce Budworm Genome: Reconstructing the Evolutionary History of Antifreeze Proteins.</title>
        <authorList>
            <person name="Beliveau C."/>
            <person name="Gagne P."/>
            <person name="Picq S."/>
            <person name="Vernygora O."/>
            <person name="Keeling C.I."/>
            <person name="Pinkney K."/>
            <person name="Doucet D."/>
            <person name="Wen F."/>
            <person name="Johnston J.S."/>
            <person name="Maaroufi H."/>
            <person name="Boyle B."/>
            <person name="Laroche J."/>
            <person name="Dewar K."/>
            <person name="Juretic N."/>
            <person name="Blackburn G."/>
            <person name="Nisole A."/>
            <person name="Brunet B."/>
            <person name="Brandao M."/>
            <person name="Lumley L."/>
            <person name="Duan J."/>
            <person name="Quan G."/>
            <person name="Lucarotti C.J."/>
            <person name="Roe A.D."/>
            <person name="Sperling F.A.H."/>
            <person name="Levesque R.C."/>
            <person name="Cusson M."/>
        </authorList>
    </citation>
    <scope>NUCLEOTIDE SEQUENCE [LARGE SCALE GENOMIC DNA]</scope>
    <source>
        <strain evidence="1">Glfc:IPQL:Cfum</strain>
    </source>
</reference>
<comment type="caution">
    <text evidence="1">The sequence shown here is derived from an EMBL/GenBank/DDBJ whole genome shotgun (WGS) entry which is preliminary data.</text>
</comment>
<dbReference type="EMBL" id="CM046105">
    <property type="protein sequence ID" value="KAI8434583.1"/>
    <property type="molecule type" value="Genomic_DNA"/>
</dbReference>
<dbReference type="Proteomes" id="UP001064048">
    <property type="component" value="Chromosome 5"/>
</dbReference>
<proteinExistence type="predicted"/>
<keyword evidence="2" id="KW-1185">Reference proteome</keyword>
<accession>A0ACC0KDP6</accession>
<sequence length="81" mass="9221">MTSMASDNESNVSAFIRCNDQNITQLYMSAIENMESINLDLQQVENNLKRIVNRSGPLESQLNALLRTLPEPNLQLHMETE</sequence>
<evidence type="ECO:0000313" key="1">
    <source>
        <dbReference type="EMBL" id="KAI8434583.1"/>
    </source>
</evidence>
<organism evidence="1 2">
    <name type="scientific">Choristoneura fumiferana</name>
    <name type="common">Spruce budworm moth</name>
    <name type="synonym">Archips fumiferana</name>
    <dbReference type="NCBI Taxonomy" id="7141"/>
    <lineage>
        <taxon>Eukaryota</taxon>
        <taxon>Metazoa</taxon>
        <taxon>Ecdysozoa</taxon>
        <taxon>Arthropoda</taxon>
        <taxon>Hexapoda</taxon>
        <taxon>Insecta</taxon>
        <taxon>Pterygota</taxon>
        <taxon>Neoptera</taxon>
        <taxon>Endopterygota</taxon>
        <taxon>Lepidoptera</taxon>
        <taxon>Glossata</taxon>
        <taxon>Ditrysia</taxon>
        <taxon>Tortricoidea</taxon>
        <taxon>Tortricidae</taxon>
        <taxon>Tortricinae</taxon>
        <taxon>Choristoneura</taxon>
    </lineage>
</organism>
<evidence type="ECO:0000313" key="2">
    <source>
        <dbReference type="Proteomes" id="UP001064048"/>
    </source>
</evidence>
<protein>
    <submittedName>
        <fullName evidence="1">Uncharacterized protein</fullName>
    </submittedName>
</protein>
<gene>
    <name evidence="1" type="ORF">MSG28_003121</name>
</gene>
<name>A0ACC0KDP6_CHOFU</name>